<gene>
    <name evidence="2" type="ORF">L227DRAFT_574154</name>
</gene>
<feature type="domain" description="DUF6593" evidence="1">
    <location>
        <begin position="8"/>
        <end position="172"/>
    </location>
</feature>
<name>A0A5C2SD00_9APHY</name>
<dbReference type="Pfam" id="PF20236">
    <property type="entry name" value="DUF6593"/>
    <property type="match status" value="1"/>
</dbReference>
<evidence type="ECO:0000313" key="2">
    <source>
        <dbReference type="EMBL" id="RPD61662.1"/>
    </source>
</evidence>
<protein>
    <recommendedName>
        <fullName evidence="1">DUF6593 domain-containing protein</fullName>
    </recommendedName>
</protein>
<evidence type="ECO:0000259" key="1">
    <source>
        <dbReference type="Pfam" id="PF20236"/>
    </source>
</evidence>
<organism evidence="2 3">
    <name type="scientific">Lentinus tigrinus ALCF2SS1-6</name>
    <dbReference type="NCBI Taxonomy" id="1328759"/>
    <lineage>
        <taxon>Eukaryota</taxon>
        <taxon>Fungi</taxon>
        <taxon>Dikarya</taxon>
        <taxon>Basidiomycota</taxon>
        <taxon>Agaricomycotina</taxon>
        <taxon>Agaricomycetes</taxon>
        <taxon>Polyporales</taxon>
        <taxon>Polyporaceae</taxon>
        <taxon>Lentinus</taxon>
    </lineage>
</organism>
<dbReference type="Proteomes" id="UP000313359">
    <property type="component" value="Unassembled WGS sequence"/>
</dbReference>
<dbReference type="AlphaFoldDB" id="A0A5C2SD00"/>
<reference evidence="2" key="1">
    <citation type="journal article" date="2018" name="Genome Biol. Evol.">
        <title>Genomics and development of Lentinus tigrinus, a white-rot wood-decaying mushroom with dimorphic fruiting bodies.</title>
        <authorList>
            <person name="Wu B."/>
            <person name="Xu Z."/>
            <person name="Knudson A."/>
            <person name="Carlson A."/>
            <person name="Chen N."/>
            <person name="Kovaka S."/>
            <person name="LaButti K."/>
            <person name="Lipzen A."/>
            <person name="Pennachio C."/>
            <person name="Riley R."/>
            <person name="Schakwitz W."/>
            <person name="Umezawa K."/>
            <person name="Ohm R.A."/>
            <person name="Grigoriev I.V."/>
            <person name="Nagy L.G."/>
            <person name="Gibbons J."/>
            <person name="Hibbett D."/>
        </authorList>
    </citation>
    <scope>NUCLEOTIDE SEQUENCE [LARGE SCALE GENOMIC DNA]</scope>
    <source>
        <strain evidence="2">ALCF2SS1-6</strain>
    </source>
</reference>
<dbReference type="InterPro" id="IPR046528">
    <property type="entry name" value="DUF6593"/>
</dbReference>
<evidence type="ECO:0000313" key="3">
    <source>
        <dbReference type="Proteomes" id="UP000313359"/>
    </source>
</evidence>
<sequence length="195" mass="21685">MDVIFLSNNPVNSKVIQAEDDNHIYDVSTERMPESRDVYSTTTVRRPSGKVVALWEWSAHNRYQDRITYLGDVHTLSEWLAKESPFSRTRLVVPANGTKYSWKQKGFSIGSSTKLELRQLESGRAVASAGHVHTGSGSERESRIKITLQPEAASAVDVVVLSFMIFEVVRRERGEAKNWGAFWVGAGAVSIGSSI</sequence>
<dbReference type="OrthoDB" id="3360976at2759"/>
<dbReference type="EMBL" id="ML122261">
    <property type="protein sequence ID" value="RPD61662.1"/>
    <property type="molecule type" value="Genomic_DNA"/>
</dbReference>
<accession>A0A5C2SD00</accession>
<proteinExistence type="predicted"/>
<keyword evidence="3" id="KW-1185">Reference proteome</keyword>